<keyword evidence="6" id="KW-0769">Symport</keyword>
<keyword evidence="5 14" id="KW-0812">Transmembrane</keyword>
<dbReference type="KEGG" id="dov:DSCO28_39200"/>
<proteinExistence type="inferred from homology"/>
<keyword evidence="3" id="KW-0813">Transport</keyword>
<keyword evidence="10 14" id="KW-0472">Membrane</keyword>
<feature type="transmembrane region" description="Helical" evidence="14">
    <location>
        <begin position="116"/>
        <end position="135"/>
    </location>
</feature>
<evidence type="ECO:0000256" key="2">
    <source>
        <dbReference type="ARBA" id="ARBA00006434"/>
    </source>
</evidence>
<evidence type="ECO:0000256" key="14">
    <source>
        <dbReference type="SAM" id="Phobius"/>
    </source>
</evidence>
<evidence type="ECO:0000256" key="3">
    <source>
        <dbReference type="ARBA" id="ARBA00022448"/>
    </source>
</evidence>
<evidence type="ECO:0000256" key="12">
    <source>
        <dbReference type="ARBA" id="ARBA00033708"/>
    </source>
</evidence>
<dbReference type="Proteomes" id="UP000425960">
    <property type="component" value="Chromosome"/>
</dbReference>
<evidence type="ECO:0000256" key="4">
    <source>
        <dbReference type="ARBA" id="ARBA00022475"/>
    </source>
</evidence>
<dbReference type="AlphaFoldDB" id="A0A5K7ZT32"/>
<dbReference type="InterPro" id="IPR038377">
    <property type="entry name" value="Na/Glc_symporter_sf"/>
</dbReference>
<gene>
    <name evidence="15" type="ORF">DSCO28_39200</name>
</gene>
<feature type="transmembrane region" description="Helical" evidence="14">
    <location>
        <begin position="6"/>
        <end position="24"/>
    </location>
</feature>
<dbReference type="InterPro" id="IPR001734">
    <property type="entry name" value="Na/solute_symporter"/>
</dbReference>
<evidence type="ECO:0000256" key="9">
    <source>
        <dbReference type="ARBA" id="ARBA00023065"/>
    </source>
</evidence>
<name>A0A5K7ZT32_9BACT</name>
<dbReference type="PROSITE" id="PS50283">
    <property type="entry name" value="NA_SOLUT_SYMP_3"/>
    <property type="match status" value="1"/>
</dbReference>
<accession>A0A5K7ZT32</accession>
<protein>
    <submittedName>
        <fullName evidence="15">Sodium:proline symporter</fullName>
    </submittedName>
</protein>
<evidence type="ECO:0000256" key="10">
    <source>
        <dbReference type="ARBA" id="ARBA00023136"/>
    </source>
</evidence>
<feature type="transmembrane region" description="Helical" evidence="14">
    <location>
        <begin position="179"/>
        <end position="205"/>
    </location>
</feature>
<reference evidence="15 16" key="1">
    <citation type="submission" date="2019-11" db="EMBL/GenBank/DDBJ databases">
        <title>Comparative genomics of hydrocarbon-degrading Desulfosarcina strains.</title>
        <authorList>
            <person name="Watanabe M."/>
            <person name="Kojima H."/>
            <person name="Fukui M."/>
        </authorList>
    </citation>
    <scope>NUCLEOTIDE SEQUENCE [LARGE SCALE GENOMIC DNA]</scope>
    <source>
        <strain evidence="15 16">28bB2T</strain>
    </source>
</reference>
<dbReference type="InterPro" id="IPR050277">
    <property type="entry name" value="Sodium:Solute_Symporter"/>
</dbReference>
<evidence type="ECO:0000256" key="6">
    <source>
        <dbReference type="ARBA" id="ARBA00022847"/>
    </source>
</evidence>
<evidence type="ECO:0000256" key="5">
    <source>
        <dbReference type="ARBA" id="ARBA00022692"/>
    </source>
</evidence>
<evidence type="ECO:0000256" key="8">
    <source>
        <dbReference type="ARBA" id="ARBA00023053"/>
    </source>
</evidence>
<dbReference type="PANTHER" id="PTHR48086:SF3">
    <property type="entry name" value="SODIUM_PROLINE SYMPORTER"/>
    <property type="match status" value="1"/>
</dbReference>
<feature type="transmembrane region" description="Helical" evidence="14">
    <location>
        <begin position="55"/>
        <end position="76"/>
    </location>
</feature>
<feature type="transmembrane region" description="Helical" evidence="14">
    <location>
        <begin position="82"/>
        <end position="104"/>
    </location>
</feature>
<evidence type="ECO:0000313" key="15">
    <source>
        <dbReference type="EMBL" id="BBO83354.1"/>
    </source>
</evidence>
<sequence length="401" mass="43657">MGFGWSSTDPFFCILFSVIAWTAIGPRLRHYTDKLGSITLPDFFGFRYDHMMPRLVAAVIILFAYTFYMVAIYKAAGEAFKFLLGVPYVVGILITMVPVIIYTAFGGFRAVTMTDLLQGILILAGGLMLFGLVMMEVGGWNSGIDQLKTIQLLGSIPGEKLLHLDGFGPPPIIKAGRMAHFLITLSLAIGIVFLSAPHLVVRFYAAKDQRIISRGMILCPVLVAVFTMCVYSIGPFAWLIIPKIVPSTEIINYFKNPDQVIPLLTSVLFHPIIGTIVLIAAISAGMSTINSLLLTLATSFGRDVIYVINPKLSEKTILLATRYSSIVLAIVPFVIAINPPEVVVVLVGLSFSIIGSAFLSPLVGGLYWKGGTAAGATWSMVLSTISCILWYVFLYNTTAKH</sequence>
<comment type="catalytic activity">
    <reaction evidence="12">
        <text>L-proline(in) + Na(+)(in) = L-proline(out) + Na(+)(out)</text>
        <dbReference type="Rhea" id="RHEA:28967"/>
        <dbReference type="ChEBI" id="CHEBI:29101"/>
        <dbReference type="ChEBI" id="CHEBI:60039"/>
    </reaction>
</comment>
<feature type="transmembrane region" description="Helical" evidence="14">
    <location>
        <begin position="217"/>
        <end position="241"/>
    </location>
</feature>
<comment type="similarity">
    <text evidence="2 13">Belongs to the sodium:solute symporter (SSF) (TC 2.A.21) family.</text>
</comment>
<evidence type="ECO:0000256" key="13">
    <source>
        <dbReference type="RuleBase" id="RU362091"/>
    </source>
</evidence>
<dbReference type="EMBL" id="AP021876">
    <property type="protein sequence ID" value="BBO83354.1"/>
    <property type="molecule type" value="Genomic_DNA"/>
</dbReference>
<dbReference type="Gene3D" id="1.20.1730.10">
    <property type="entry name" value="Sodium/glucose cotransporter"/>
    <property type="match status" value="1"/>
</dbReference>
<keyword evidence="8" id="KW-0915">Sodium</keyword>
<evidence type="ECO:0000256" key="11">
    <source>
        <dbReference type="ARBA" id="ARBA00023201"/>
    </source>
</evidence>
<dbReference type="GO" id="GO:0015293">
    <property type="term" value="F:symporter activity"/>
    <property type="evidence" value="ECO:0007669"/>
    <property type="project" value="UniProtKB-KW"/>
</dbReference>
<evidence type="ECO:0000256" key="7">
    <source>
        <dbReference type="ARBA" id="ARBA00022989"/>
    </source>
</evidence>
<evidence type="ECO:0000256" key="1">
    <source>
        <dbReference type="ARBA" id="ARBA00004651"/>
    </source>
</evidence>
<dbReference type="GO" id="GO:0005886">
    <property type="term" value="C:plasma membrane"/>
    <property type="evidence" value="ECO:0007669"/>
    <property type="project" value="UniProtKB-SubCell"/>
</dbReference>
<feature type="transmembrane region" description="Helical" evidence="14">
    <location>
        <begin position="317"/>
        <end position="337"/>
    </location>
</feature>
<dbReference type="GO" id="GO:0006814">
    <property type="term" value="P:sodium ion transport"/>
    <property type="evidence" value="ECO:0007669"/>
    <property type="project" value="UniProtKB-KW"/>
</dbReference>
<organism evidence="15 16">
    <name type="scientific">Desulfosarcina ovata subsp. sediminis</name>
    <dbReference type="NCBI Taxonomy" id="885957"/>
    <lineage>
        <taxon>Bacteria</taxon>
        <taxon>Pseudomonadati</taxon>
        <taxon>Thermodesulfobacteriota</taxon>
        <taxon>Desulfobacteria</taxon>
        <taxon>Desulfobacterales</taxon>
        <taxon>Desulfosarcinaceae</taxon>
        <taxon>Desulfosarcina</taxon>
    </lineage>
</organism>
<evidence type="ECO:0000313" key="16">
    <source>
        <dbReference type="Proteomes" id="UP000425960"/>
    </source>
</evidence>
<dbReference type="PANTHER" id="PTHR48086">
    <property type="entry name" value="SODIUM/PROLINE SYMPORTER-RELATED"/>
    <property type="match status" value="1"/>
</dbReference>
<keyword evidence="7 14" id="KW-1133">Transmembrane helix</keyword>
<dbReference type="Pfam" id="PF00474">
    <property type="entry name" value="SSF"/>
    <property type="match status" value="1"/>
</dbReference>
<keyword evidence="4" id="KW-1003">Cell membrane</keyword>
<feature type="transmembrane region" description="Helical" evidence="14">
    <location>
        <begin position="375"/>
        <end position="393"/>
    </location>
</feature>
<feature type="transmembrane region" description="Helical" evidence="14">
    <location>
        <begin position="343"/>
        <end position="368"/>
    </location>
</feature>
<keyword evidence="11" id="KW-0739">Sodium transport</keyword>
<comment type="subcellular location">
    <subcellularLocation>
        <location evidence="1">Cell membrane</location>
        <topology evidence="1">Multi-pass membrane protein</topology>
    </subcellularLocation>
</comment>
<keyword evidence="9" id="KW-0406">Ion transport</keyword>